<evidence type="ECO:0000256" key="4">
    <source>
        <dbReference type="ARBA" id="ARBA00022692"/>
    </source>
</evidence>
<evidence type="ECO:0000256" key="7">
    <source>
        <dbReference type="SAM" id="Phobius"/>
    </source>
</evidence>
<reference evidence="9 10" key="1">
    <citation type="submission" date="2021-02" db="EMBL/GenBank/DDBJ databases">
        <title>Bacillus sp. RD4P76, an endophyte from a halophyte.</title>
        <authorList>
            <person name="Sun J.-Q."/>
        </authorList>
    </citation>
    <scope>NUCLEOTIDE SEQUENCE [LARGE SCALE GENOMIC DNA]</scope>
    <source>
        <strain evidence="9 10">RD4P76</strain>
    </source>
</reference>
<feature type="transmembrane region" description="Helical" evidence="7">
    <location>
        <begin position="142"/>
        <end position="159"/>
    </location>
</feature>
<evidence type="ECO:0000256" key="5">
    <source>
        <dbReference type="ARBA" id="ARBA00022989"/>
    </source>
</evidence>
<protein>
    <submittedName>
        <fullName evidence="9">MFS transporter</fullName>
    </submittedName>
</protein>
<dbReference type="PANTHER" id="PTHR23522">
    <property type="entry name" value="BLL5896 PROTEIN"/>
    <property type="match status" value="1"/>
</dbReference>
<evidence type="ECO:0000259" key="8">
    <source>
        <dbReference type="PROSITE" id="PS50850"/>
    </source>
</evidence>
<evidence type="ECO:0000256" key="1">
    <source>
        <dbReference type="ARBA" id="ARBA00004651"/>
    </source>
</evidence>
<feature type="transmembrane region" description="Helical" evidence="7">
    <location>
        <begin position="333"/>
        <end position="357"/>
    </location>
</feature>
<evidence type="ECO:0000313" key="9">
    <source>
        <dbReference type="EMBL" id="MBM6616385.1"/>
    </source>
</evidence>
<dbReference type="InterPro" id="IPR036259">
    <property type="entry name" value="MFS_trans_sf"/>
</dbReference>
<keyword evidence="3" id="KW-1003">Cell membrane</keyword>
<feature type="transmembrane region" description="Helical" evidence="7">
    <location>
        <begin position="297"/>
        <end position="321"/>
    </location>
</feature>
<feature type="transmembrane region" description="Helical" evidence="7">
    <location>
        <begin position="20"/>
        <end position="38"/>
    </location>
</feature>
<comment type="subcellular location">
    <subcellularLocation>
        <location evidence="1">Cell membrane</location>
        <topology evidence="1">Multi-pass membrane protein</topology>
    </subcellularLocation>
</comment>
<evidence type="ECO:0000256" key="2">
    <source>
        <dbReference type="ARBA" id="ARBA00022448"/>
    </source>
</evidence>
<evidence type="ECO:0000313" key="10">
    <source>
        <dbReference type="Proteomes" id="UP001518925"/>
    </source>
</evidence>
<accession>A0ABS2DD52</accession>
<organism evidence="9 10">
    <name type="scientific">Bacillus suaedaesalsae</name>
    <dbReference type="NCBI Taxonomy" id="2810349"/>
    <lineage>
        <taxon>Bacteria</taxon>
        <taxon>Bacillati</taxon>
        <taxon>Bacillota</taxon>
        <taxon>Bacilli</taxon>
        <taxon>Bacillales</taxon>
        <taxon>Bacillaceae</taxon>
        <taxon>Bacillus</taxon>
    </lineage>
</organism>
<feature type="transmembrane region" description="Helical" evidence="7">
    <location>
        <begin position="165"/>
        <end position="183"/>
    </location>
</feature>
<dbReference type="PANTHER" id="PTHR23522:SF4">
    <property type="entry name" value="NUCLEOSIDE PERMEASE NUPG-RELATED"/>
    <property type="match status" value="1"/>
</dbReference>
<dbReference type="Pfam" id="PF12832">
    <property type="entry name" value="MFS_1_like"/>
    <property type="match status" value="1"/>
</dbReference>
<dbReference type="EMBL" id="JAFELM010000012">
    <property type="protein sequence ID" value="MBM6616385.1"/>
    <property type="molecule type" value="Genomic_DNA"/>
</dbReference>
<dbReference type="SUPFAM" id="SSF103473">
    <property type="entry name" value="MFS general substrate transporter"/>
    <property type="match status" value="1"/>
</dbReference>
<comment type="caution">
    <text evidence="9">The sequence shown here is derived from an EMBL/GenBank/DDBJ whole genome shotgun (WGS) entry which is preliminary data.</text>
</comment>
<keyword evidence="5 7" id="KW-1133">Transmembrane helix</keyword>
<dbReference type="InterPro" id="IPR024989">
    <property type="entry name" value="MFS_assoc_dom"/>
</dbReference>
<dbReference type="Gene3D" id="1.20.1250.20">
    <property type="entry name" value="MFS general substrate transporter like domains"/>
    <property type="match status" value="2"/>
</dbReference>
<feature type="transmembrane region" description="Helical" evidence="7">
    <location>
        <begin position="363"/>
        <end position="383"/>
    </location>
</feature>
<dbReference type="InterPro" id="IPR020846">
    <property type="entry name" value="MFS_dom"/>
</dbReference>
<proteinExistence type="predicted"/>
<feature type="transmembrane region" description="Helical" evidence="7">
    <location>
        <begin position="79"/>
        <end position="98"/>
    </location>
</feature>
<dbReference type="PROSITE" id="PS50850">
    <property type="entry name" value="MFS"/>
    <property type="match status" value="1"/>
</dbReference>
<evidence type="ECO:0000256" key="6">
    <source>
        <dbReference type="ARBA" id="ARBA00023136"/>
    </source>
</evidence>
<feature type="transmembrane region" description="Helical" evidence="7">
    <location>
        <begin position="44"/>
        <end position="67"/>
    </location>
</feature>
<feature type="transmembrane region" description="Helical" evidence="7">
    <location>
        <begin position="104"/>
        <end position="130"/>
    </location>
</feature>
<keyword evidence="10" id="KW-1185">Reference proteome</keyword>
<keyword evidence="4 7" id="KW-0812">Transmembrane</keyword>
<evidence type="ECO:0000256" key="3">
    <source>
        <dbReference type="ARBA" id="ARBA00022475"/>
    </source>
</evidence>
<name>A0ABS2DD52_9BACI</name>
<feature type="domain" description="Major facilitator superfamily (MFS) profile" evidence="8">
    <location>
        <begin position="12"/>
        <end position="388"/>
    </location>
</feature>
<feature type="transmembrane region" description="Helical" evidence="7">
    <location>
        <begin position="271"/>
        <end position="291"/>
    </location>
</feature>
<feature type="transmembrane region" description="Helical" evidence="7">
    <location>
        <begin position="238"/>
        <end position="259"/>
    </location>
</feature>
<feature type="transmembrane region" description="Helical" evidence="7">
    <location>
        <begin position="210"/>
        <end position="226"/>
    </location>
</feature>
<keyword evidence="6 7" id="KW-0472">Membrane</keyword>
<gene>
    <name evidence="9" type="ORF">JR050_01650</name>
</gene>
<dbReference type="PIRSF" id="PIRSF004925">
    <property type="entry name" value="HcaT"/>
    <property type="match status" value="1"/>
</dbReference>
<sequence>MLQDVKAQQDYTKLNLRTFYFLTFLGIGALNPLLPVYLDETIGLSGAQIGLIMSLSPVVMIVIQPMWGLLSDWTQKPRLLLTIATLLTSLIGIVYSFANVYVSLIIVAITLSMVQSAMIPISDSITLNYVQKTRGNYGSFRLWGAIGFAVAVIIAGRMAETFGNSVIFYIFSAVLFIAALFSFRLPEESQQSVQTSMFTGIKSLRKQKKYMLFLFTTFLILGPILANNSYFGLFVKDIGGTLTGIGLAFLFAAGSEAPFMQFANRFIQKLGMMKVLLIAALISMVRWYFYYFEPSLVLVYATTIAQGFSVGLFIPAALQYVRDIAPKEVRVTAISIYSAVGNGLGSWFCIYVGGLLLEWFSIQMVYLFYGMLTSIGIVSLVIISRLERNESKSLLEEVS</sequence>
<dbReference type="InterPro" id="IPR026032">
    <property type="entry name" value="HcaT-like"/>
</dbReference>
<dbReference type="Proteomes" id="UP001518925">
    <property type="component" value="Unassembled WGS sequence"/>
</dbReference>
<keyword evidence="2" id="KW-0813">Transport</keyword>